<dbReference type="RefSeq" id="WP_042020238.1">
    <property type="nucleotide sequence ID" value="NZ_CDBW01000016.1"/>
</dbReference>
<dbReference type="EMBL" id="MKFU01000023">
    <property type="protein sequence ID" value="OHY91204.1"/>
    <property type="molecule type" value="Genomic_DNA"/>
</dbReference>
<dbReference type="OrthoDB" id="4119964at2"/>
<dbReference type="Pfam" id="PF11185">
    <property type="entry name" value="DUF2971"/>
    <property type="match status" value="1"/>
</dbReference>
<gene>
    <name evidence="1" type="ORF">BJD16_04455</name>
</gene>
<evidence type="ECO:0000313" key="2">
    <source>
        <dbReference type="Proteomes" id="UP000179934"/>
    </source>
</evidence>
<name>A0A1S2CR28_AERSO</name>
<dbReference type="AlphaFoldDB" id="A0A1S2CR28"/>
<evidence type="ECO:0000313" key="1">
    <source>
        <dbReference type="EMBL" id="OHY91204.1"/>
    </source>
</evidence>
<comment type="caution">
    <text evidence="1">The sequence shown here is derived from an EMBL/GenBank/DDBJ whole genome shotgun (WGS) entry which is preliminary data.</text>
</comment>
<accession>A0A1S2CR28</accession>
<sequence>MLVKYYGLINDEINKCNVPRHSFLLNELFRFTQPKFLNDKGSESKMLPYFNRFSPADIAWAKKQHSKMQHDPSYTPSEEELIKYYLLPTGLRYGDAFPQMIKVQTGFNSMEEYDENQFTTSVEMFNKVLLEAISCHIGVFSLCKSATNELMWTHYASEGKGIAIIFKEEHQFFKDNPPQEVTYSPEKRAAITYFKGSWRLNGEPIKNYQVSNLSSHSSIVSDLLRNGADLYELSQRVMLSKAEKWSYEEEVKIVAPLNSCEKKNGDLLKGSFDDSLGLNDLFSEYHEVCLKKIPKSAFDTVVLGYAINERDKYIIIDLIQRNESLKHIKIKQTKHNLYGELELIDVVF</sequence>
<organism evidence="1 2">
    <name type="scientific">Aeromonas sobria</name>
    <dbReference type="NCBI Taxonomy" id="646"/>
    <lineage>
        <taxon>Bacteria</taxon>
        <taxon>Pseudomonadati</taxon>
        <taxon>Pseudomonadota</taxon>
        <taxon>Gammaproteobacteria</taxon>
        <taxon>Aeromonadales</taxon>
        <taxon>Aeromonadaceae</taxon>
        <taxon>Aeromonas</taxon>
    </lineage>
</organism>
<dbReference type="GeneID" id="58922013"/>
<dbReference type="InterPro" id="IPR021352">
    <property type="entry name" value="DUF2971"/>
</dbReference>
<proteinExistence type="predicted"/>
<reference evidence="1 2" key="1">
    <citation type="submission" date="2016-09" db="EMBL/GenBank/DDBJ databases">
        <title>Draft Genome Sequence of Aeromonas sobria Strain 08005, Isolated from Sick Rana catesbeiana.</title>
        <authorList>
            <person name="Yang Q."/>
        </authorList>
    </citation>
    <scope>NUCLEOTIDE SEQUENCE [LARGE SCALE GENOMIC DNA]</scope>
    <source>
        <strain evidence="1 2">08005</strain>
    </source>
</reference>
<protein>
    <recommendedName>
        <fullName evidence="3">DUF2971 domain-containing protein</fullName>
    </recommendedName>
</protein>
<dbReference type="Proteomes" id="UP000179934">
    <property type="component" value="Unassembled WGS sequence"/>
</dbReference>
<evidence type="ECO:0008006" key="3">
    <source>
        <dbReference type="Google" id="ProtNLM"/>
    </source>
</evidence>
<dbReference type="STRING" id="646.BJD16_04455"/>